<dbReference type="EMBL" id="JAZDDG010000009">
    <property type="protein sequence ID" value="MEE1977942.1"/>
    <property type="molecule type" value="Genomic_DNA"/>
</dbReference>
<dbReference type="Proteomes" id="UP001356308">
    <property type="component" value="Unassembled WGS sequence"/>
</dbReference>
<keyword evidence="2" id="KW-1185">Reference proteome</keyword>
<evidence type="ECO:0000313" key="1">
    <source>
        <dbReference type="EMBL" id="MEE1977942.1"/>
    </source>
</evidence>
<name>A0ABU7IY66_9FLAO</name>
<comment type="caution">
    <text evidence="1">The sequence shown here is derived from an EMBL/GenBank/DDBJ whole genome shotgun (WGS) entry which is preliminary data.</text>
</comment>
<gene>
    <name evidence="1" type="ORF">V1I91_17825</name>
</gene>
<evidence type="ECO:0000313" key="2">
    <source>
        <dbReference type="Proteomes" id="UP001356308"/>
    </source>
</evidence>
<proteinExistence type="predicted"/>
<organism evidence="1 2">
    <name type="scientific">Maribacter cobaltidurans</name>
    <dbReference type="NCBI Taxonomy" id="1178778"/>
    <lineage>
        <taxon>Bacteria</taxon>
        <taxon>Pseudomonadati</taxon>
        <taxon>Bacteroidota</taxon>
        <taxon>Flavobacteriia</taxon>
        <taxon>Flavobacteriales</taxon>
        <taxon>Flavobacteriaceae</taxon>
        <taxon>Maribacter</taxon>
    </lineage>
</organism>
<dbReference type="RefSeq" id="WP_272652623.1">
    <property type="nucleotide sequence ID" value="NZ_JAZDDG010000009.1"/>
</dbReference>
<protein>
    <submittedName>
        <fullName evidence="1">Uncharacterized protein</fullName>
    </submittedName>
</protein>
<accession>A0ABU7IY66</accession>
<sequence>MDFLEPRNTVPKTEHDRILKEFESYKKRCNEILHNVEKVEPIMDKPHLKINMCIGDFESLKYQLR</sequence>
<reference evidence="1 2" key="1">
    <citation type="submission" date="2024-01" db="EMBL/GenBank/DDBJ databases">
        <title>Maribacter spp. originated from different algae showed divergent polysaccharides utilization ability.</title>
        <authorList>
            <person name="Wang H."/>
            <person name="Wu Y."/>
        </authorList>
    </citation>
    <scope>NUCLEOTIDE SEQUENCE [LARGE SCALE GENOMIC DNA]</scope>
    <source>
        <strain evidence="1 2">PR1</strain>
    </source>
</reference>